<dbReference type="InterPro" id="IPR003591">
    <property type="entry name" value="Leu-rich_rpt_typical-subtyp"/>
</dbReference>
<proteinExistence type="predicted"/>
<gene>
    <name evidence="8" type="ORF">TrST_g4708</name>
</gene>
<feature type="region of interest" description="Disordered" evidence="6">
    <location>
        <begin position="405"/>
        <end position="428"/>
    </location>
</feature>
<dbReference type="SMART" id="SM00365">
    <property type="entry name" value="LRR_SD22"/>
    <property type="match status" value="2"/>
</dbReference>
<dbReference type="InterPro" id="IPR001611">
    <property type="entry name" value="Leu-rich_rpt"/>
</dbReference>
<keyword evidence="2" id="KW-0433">Leucine-rich repeat</keyword>
<evidence type="ECO:0000256" key="7">
    <source>
        <dbReference type="SAM" id="SignalP"/>
    </source>
</evidence>
<evidence type="ECO:0000256" key="4">
    <source>
        <dbReference type="ARBA" id="ARBA00023069"/>
    </source>
</evidence>
<feature type="region of interest" description="Disordered" evidence="6">
    <location>
        <begin position="480"/>
        <end position="501"/>
    </location>
</feature>
<dbReference type="InterPro" id="IPR050576">
    <property type="entry name" value="Cilia_flagella_integrity"/>
</dbReference>
<feature type="signal peptide" evidence="7">
    <location>
        <begin position="1"/>
        <end position="17"/>
    </location>
</feature>
<protein>
    <submittedName>
        <fullName evidence="8">Uncharacterized protein</fullName>
    </submittedName>
</protein>
<dbReference type="SUPFAM" id="SSF52058">
    <property type="entry name" value="L domain-like"/>
    <property type="match status" value="1"/>
</dbReference>
<keyword evidence="7" id="KW-0732">Signal</keyword>
<evidence type="ECO:0000313" key="8">
    <source>
        <dbReference type="EMBL" id="GMH69853.1"/>
    </source>
</evidence>
<dbReference type="PROSITE" id="PS51450">
    <property type="entry name" value="LRR"/>
    <property type="match status" value="2"/>
</dbReference>
<keyword evidence="4" id="KW-0969">Cilium</keyword>
<feature type="region of interest" description="Disordered" evidence="6">
    <location>
        <begin position="319"/>
        <end position="355"/>
    </location>
</feature>
<reference evidence="9" key="1">
    <citation type="journal article" date="2023" name="Commun. Biol.">
        <title>Genome analysis of Parmales, the sister group of diatoms, reveals the evolutionary specialization of diatoms from phago-mixotrophs to photoautotrophs.</title>
        <authorList>
            <person name="Ban H."/>
            <person name="Sato S."/>
            <person name="Yoshikawa S."/>
            <person name="Yamada K."/>
            <person name="Nakamura Y."/>
            <person name="Ichinomiya M."/>
            <person name="Sato N."/>
            <person name="Blanc-Mathieu R."/>
            <person name="Endo H."/>
            <person name="Kuwata A."/>
            <person name="Ogata H."/>
        </authorList>
    </citation>
    <scope>NUCLEOTIDE SEQUENCE [LARGE SCALE GENOMIC DNA]</scope>
    <source>
        <strain evidence="9">NIES 3701</strain>
    </source>
</reference>
<evidence type="ECO:0000256" key="1">
    <source>
        <dbReference type="ARBA" id="ARBA00004138"/>
    </source>
</evidence>
<dbReference type="AlphaFoldDB" id="A0A9W7EBA6"/>
<dbReference type="EMBL" id="BRXY01000135">
    <property type="protein sequence ID" value="GMH69853.1"/>
    <property type="molecule type" value="Genomic_DNA"/>
</dbReference>
<comment type="caution">
    <text evidence="8">The sequence shown here is derived from an EMBL/GenBank/DDBJ whole genome shotgun (WGS) entry which is preliminary data.</text>
</comment>
<dbReference type="SMART" id="SM00369">
    <property type="entry name" value="LRR_TYP"/>
    <property type="match status" value="3"/>
</dbReference>
<comment type="subcellular location">
    <subcellularLocation>
        <location evidence="1">Cell projection</location>
        <location evidence="1">Cilium</location>
    </subcellularLocation>
</comment>
<organism evidence="8 9">
    <name type="scientific">Triparma strigata</name>
    <dbReference type="NCBI Taxonomy" id="1606541"/>
    <lineage>
        <taxon>Eukaryota</taxon>
        <taxon>Sar</taxon>
        <taxon>Stramenopiles</taxon>
        <taxon>Ochrophyta</taxon>
        <taxon>Bolidophyceae</taxon>
        <taxon>Parmales</taxon>
        <taxon>Triparmaceae</taxon>
        <taxon>Triparma</taxon>
    </lineage>
</organism>
<keyword evidence="3" id="KW-0677">Repeat</keyword>
<dbReference type="Gene3D" id="3.80.10.10">
    <property type="entry name" value="Ribonuclease Inhibitor"/>
    <property type="match status" value="1"/>
</dbReference>
<keyword evidence="5" id="KW-0966">Cell projection</keyword>
<dbReference type="Proteomes" id="UP001165085">
    <property type="component" value="Unassembled WGS sequence"/>
</dbReference>
<dbReference type="PANTHER" id="PTHR45973:SF9">
    <property type="entry name" value="LEUCINE-RICH REPEAT-CONTAINING PROTEIN 46"/>
    <property type="match status" value="1"/>
</dbReference>
<evidence type="ECO:0000256" key="5">
    <source>
        <dbReference type="ARBA" id="ARBA00023273"/>
    </source>
</evidence>
<sequence length="637" mass="68517">MTSLSSAICLLASKAAGLTITAKPSPPKFHTYTFTETGEMLVNNGDAKERPSRKLPVAGRRLETMNASQMLEDDPWSSDDDDEGVNAAVVDSNAIDTFAEETLGDKKVPDWCEELPALMKYKRINKPELFGLFQNLRVTGQKINYIDPESKMLENLRSLDISSNSLRRIENLSSGLVSLAAYNNDIEEFDIPPSPSLMQLGLGFNKLTRVDPNSCDNLGSLVSLDLSYNEICDLDSLLLALSNIPGLKHLALNGNPCALLPLYRVRIIAALPGLTLLDDQTVEDSEADFNTLRSANPDALDKIFVKAVINNVTNVPVLDEGLEDDGSRPGTGKSGKAGKSASKKKLGKNDKSAASLASLPTTTSSTCFLQIKMAGSAVSDDGTTADSIKVPFTNCLWGGIVESVPGSAASSGSQKKGKGGKGKKGKAEAQVEEKVEAVNTTLDLTFPATAEFRDGCKFKNLECTLYATRDVDHIIETPLPESEMGGEKKGEEEEDAEPIVKVSESETSLSRVLSKVTITQSSTASICKTSTSTTWAVASGSISLSPFLPSSSLDSLGSGKWSGKGLLLVNREYVEYELTRISHLKELQNPEGEGEEEEEEKQVYKQPQPVDFDITVVWNSLEKIVEGVEVGGEGVIS</sequence>
<evidence type="ECO:0000256" key="2">
    <source>
        <dbReference type="ARBA" id="ARBA00022614"/>
    </source>
</evidence>
<evidence type="ECO:0000313" key="9">
    <source>
        <dbReference type="Proteomes" id="UP001165085"/>
    </source>
</evidence>
<name>A0A9W7EBA6_9STRA</name>
<feature type="compositionally biased region" description="Basic residues" evidence="6">
    <location>
        <begin position="415"/>
        <end position="424"/>
    </location>
</feature>
<dbReference type="Pfam" id="PF13855">
    <property type="entry name" value="LRR_8"/>
    <property type="match status" value="1"/>
</dbReference>
<evidence type="ECO:0000256" key="3">
    <source>
        <dbReference type="ARBA" id="ARBA00022737"/>
    </source>
</evidence>
<evidence type="ECO:0000256" key="6">
    <source>
        <dbReference type="SAM" id="MobiDB-lite"/>
    </source>
</evidence>
<keyword evidence="9" id="KW-1185">Reference proteome</keyword>
<dbReference type="PANTHER" id="PTHR45973">
    <property type="entry name" value="PROTEIN PHOSPHATASE 1 REGULATORY SUBUNIT SDS22-RELATED"/>
    <property type="match status" value="1"/>
</dbReference>
<feature type="chain" id="PRO_5040744998" evidence="7">
    <location>
        <begin position="18"/>
        <end position="637"/>
    </location>
</feature>
<accession>A0A9W7EBA6</accession>
<dbReference type="InterPro" id="IPR032675">
    <property type="entry name" value="LRR_dom_sf"/>
</dbReference>
<dbReference type="OrthoDB" id="433501at2759"/>